<evidence type="ECO:0000256" key="6">
    <source>
        <dbReference type="ARBA" id="ARBA00022729"/>
    </source>
</evidence>
<dbReference type="SUPFAM" id="SSF50630">
    <property type="entry name" value="Acid proteases"/>
    <property type="match status" value="1"/>
</dbReference>
<dbReference type="OMA" id="HPIGYCL"/>
<dbReference type="FunFam" id="2.40.70.10:FF:000014">
    <property type="entry name" value="Aspartyl protease family protein 1"/>
    <property type="match status" value="1"/>
</dbReference>
<dbReference type="InterPro" id="IPR032861">
    <property type="entry name" value="TAXi_N"/>
</dbReference>
<dbReference type="OrthoDB" id="2747330at2759"/>
<dbReference type="GO" id="GO:0006508">
    <property type="term" value="P:proteolysis"/>
    <property type="evidence" value="ECO:0007669"/>
    <property type="project" value="UniProtKB-KW"/>
</dbReference>
<reference evidence="18 19" key="3">
    <citation type="journal article" date="2010" name="BMC Genomics">
        <title>Transcriptome sequencing and comparative analysis of cucumber flowers with different sex types.</title>
        <authorList>
            <person name="Guo S."/>
            <person name="Zheng Y."/>
            <person name="Joung J.G."/>
            <person name="Liu S."/>
            <person name="Zhang Z."/>
            <person name="Crasta O.R."/>
            <person name="Sobral B.W."/>
            <person name="Xu Y."/>
            <person name="Huang S."/>
            <person name="Fei Z."/>
        </authorList>
    </citation>
    <scope>NUCLEOTIDE SEQUENCE [LARGE SCALE GENOMIC DNA]</scope>
    <source>
        <strain evidence="19">cv. 9930</strain>
    </source>
</reference>
<dbReference type="PANTHER" id="PTHR13683:SF826">
    <property type="entry name" value="ASPARTYL PROTEASE FAMILY PROTEIN 1"/>
    <property type="match status" value="1"/>
</dbReference>
<evidence type="ECO:0000256" key="14">
    <source>
        <dbReference type="SAM" id="MobiDB-lite"/>
    </source>
</evidence>
<keyword evidence="7 13" id="KW-0064">Aspartyl protease</keyword>
<evidence type="ECO:0000259" key="17">
    <source>
        <dbReference type="PROSITE" id="PS51767"/>
    </source>
</evidence>
<evidence type="ECO:0000256" key="3">
    <source>
        <dbReference type="ARBA" id="ARBA00022475"/>
    </source>
</evidence>
<keyword evidence="5 13" id="KW-0645">Protease</keyword>
<proteinExistence type="inferred from homology"/>
<reference evidence="18 19" key="4">
    <citation type="journal article" date="2011" name="BMC Genomics">
        <title>RNA-Seq improves annotation of protein-coding genes in the cucumber genome.</title>
        <authorList>
            <person name="Li Z."/>
            <person name="Zhang Z."/>
            <person name="Yan P."/>
            <person name="Huang S."/>
            <person name="Fei Z."/>
            <person name="Lin K."/>
        </authorList>
    </citation>
    <scope>NUCLEOTIDE SEQUENCE [LARGE SCALE GENOMIC DNA]</scope>
    <source>
        <strain evidence="19">cv. 9930</strain>
    </source>
</reference>
<keyword evidence="11" id="KW-0449">Lipoprotein</keyword>
<comment type="similarity">
    <text evidence="2 13">Belongs to the peptidase A1 family.</text>
</comment>
<evidence type="ECO:0000256" key="13">
    <source>
        <dbReference type="RuleBase" id="RU000454"/>
    </source>
</evidence>
<evidence type="ECO:0000256" key="5">
    <source>
        <dbReference type="ARBA" id="ARBA00022670"/>
    </source>
</evidence>
<evidence type="ECO:0000256" key="16">
    <source>
        <dbReference type="SAM" id="SignalP"/>
    </source>
</evidence>
<dbReference type="FunFam" id="2.40.70.10:FF:000012">
    <property type="entry name" value="Aspartyl protease family protein 1"/>
    <property type="match status" value="1"/>
</dbReference>
<dbReference type="KEGG" id="csv:101220644"/>
<evidence type="ECO:0000256" key="7">
    <source>
        <dbReference type="ARBA" id="ARBA00022750"/>
    </source>
</evidence>
<dbReference type="InterPro" id="IPR001969">
    <property type="entry name" value="Aspartic_peptidase_AS"/>
</dbReference>
<keyword evidence="10" id="KW-0325">Glycoprotein</keyword>
<evidence type="ECO:0000313" key="19">
    <source>
        <dbReference type="Proteomes" id="UP000029981"/>
    </source>
</evidence>
<evidence type="ECO:0000256" key="4">
    <source>
        <dbReference type="ARBA" id="ARBA00022622"/>
    </source>
</evidence>
<evidence type="ECO:0000313" key="18">
    <source>
        <dbReference type="EMBL" id="KGN48950.1"/>
    </source>
</evidence>
<feature type="active site" evidence="12">
    <location>
        <position position="122"/>
    </location>
</feature>
<reference evidence="18 19" key="2">
    <citation type="journal article" date="2009" name="PLoS ONE">
        <title>An integrated genetic and cytogenetic map of the cucumber genome.</title>
        <authorList>
            <person name="Ren Y."/>
            <person name="Zhang Z."/>
            <person name="Liu J."/>
            <person name="Staub J.E."/>
            <person name="Han Y."/>
            <person name="Cheng Z."/>
            <person name="Li X."/>
            <person name="Lu J."/>
            <person name="Miao H."/>
            <person name="Kang H."/>
            <person name="Xie B."/>
            <person name="Gu X."/>
            <person name="Wang X."/>
            <person name="Du Y."/>
            <person name="Jin W."/>
            <person name="Huang S."/>
        </authorList>
    </citation>
    <scope>NUCLEOTIDE SEQUENCE [LARGE SCALE GENOMIC DNA]</scope>
    <source>
        <strain evidence="19">cv. 9930</strain>
    </source>
</reference>
<dbReference type="Pfam" id="PF14543">
    <property type="entry name" value="TAXi_N"/>
    <property type="match status" value="1"/>
</dbReference>
<organism evidence="18 19">
    <name type="scientific">Cucumis sativus</name>
    <name type="common">Cucumber</name>
    <dbReference type="NCBI Taxonomy" id="3659"/>
    <lineage>
        <taxon>Eukaryota</taxon>
        <taxon>Viridiplantae</taxon>
        <taxon>Streptophyta</taxon>
        <taxon>Embryophyta</taxon>
        <taxon>Tracheophyta</taxon>
        <taxon>Spermatophyta</taxon>
        <taxon>Magnoliopsida</taxon>
        <taxon>eudicotyledons</taxon>
        <taxon>Gunneridae</taxon>
        <taxon>Pentapetalae</taxon>
        <taxon>rosids</taxon>
        <taxon>fabids</taxon>
        <taxon>Cucurbitales</taxon>
        <taxon>Cucurbitaceae</taxon>
        <taxon>Benincaseae</taxon>
        <taxon>Cucumis</taxon>
    </lineage>
</organism>
<dbReference type="AlphaFoldDB" id="A0A0A0KGS0"/>
<evidence type="ECO:0000256" key="15">
    <source>
        <dbReference type="SAM" id="Phobius"/>
    </source>
</evidence>
<evidence type="ECO:0000256" key="10">
    <source>
        <dbReference type="ARBA" id="ARBA00023180"/>
    </source>
</evidence>
<dbReference type="Pfam" id="PF14541">
    <property type="entry name" value="TAXi_C"/>
    <property type="match status" value="1"/>
</dbReference>
<evidence type="ECO:0000256" key="11">
    <source>
        <dbReference type="ARBA" id="ARBA00023288"/>
    </source>
</evidence>
<reference evidence="18 19" key="1">
    <citation type="journal article" date="2009" name="Nat. Genet.">
        <title>The genome of the cucumber, Cucumis sativus L.</title>
        <authorList>
            <person name="Huang S."/>
            <person name="Li R."/>
            <person name="Zhang Z."/>
            <person name="Li L."/>
            <person name="Gu X."/>
            <person name="Fan W."/>
            <person name="Lucas W.J."/>
            <person name="Wang X."/>
            <person name="Xie B."/>
            <person name="Ni P."/>
            <person name="Ren Y."/>
            <person name="Zhu H."/>
            <person name="Li J."/>
            <person name="Lin K."/>
            <person name="Jin W."/>
            <person name="Fei Z."/>
            <person name="Li G."/>
            <person name="Staub J."/>
            <person name="Kilian A."/>
            <person name="van der Vossen E.A."/>
            <person name="Wu Y."/>
            <person name="Guo J."/>
            <person name="He J."/>
            <person name="Jia Z."/>
            <person name="Ren Y."/>
            <person name="Tian G."/>
            <person name="Lu Y."/>
            <person name="Ruan J."/>
            <person name="Qian W."/>
            <person name="Wang M."/>
            <person name="Huang Q."/>
            <person name="Li B."/>
            <person name="Xuan Z."/>
            <person name="Cao J."/>
            <person name="Asan"/>
            <person name="Wu Z."/>
            <person name="Zhang J."/>
            <person name="Cai Q."/>
            <person name="Bai Y."/>
            <person name="Zhao B."/>
            <person name="Han Y."/>
            <person name="Li Y."/>
            <person name="Li X."/>
            <person name="Wang S."/>
            <person name="Shi Q."/>
            <person name="Liu S."/>
            <person name="Cho W.K."/>
            <person name="Kim J.Y."/>
            <person name="Xu Y."/>
            <person name="Heller-Uszynska K."/>
            <person name="Miao H."/>
            <person name="Cheng Z."/>
            <person name="Zhang S."/>
            <person name="Wu J."/>
            <person name="Yang Y."/>
            <person name="Kang H."/>
            <person name="Li M."/>
            <person name="Liang H."/>
            <person name="Ren X."/>
            <person name="Shi Z."/>
            <person name="Wen M."/>
            <person name="Jian M."/>
            <person name="Yang H."/>
            <person name="Zhang G."/>
            <person name="Yang Z."/>
            <person name="Chen R."/>
            <person name="Liu S."/>
            <person name="Li J."/>
            <person name="Ma L."/>
            <person name="Liu H."/>
            <person name="Zhou Y."/>
            <person name="Zhao J."/>
            <person name="Fang X."/>
            <person name="Li G."/>
            <person name="Fang L."/>
            <person name="Li Y."/>
            <person name="Liu D."/>
            <person name="Zheng H."/>
            <person name="Zhang Y."/>
            <person name="Qin N."/>
            <person name="Li Z."/>
            <person name="Yang G."/>
            <person name="Yang S."/>
            <person name="Bolund L."/>
            <person name="Kristiansen K."/>
            <person name="Zheng H."/>
            <person name="Li S."/>
            <person name="Zhang X."/>
            <person name="Yang H."/>
            <person name="Wang J."/>
            <person name="Sun R."/>
            <person name="Zhang B."/>
            <person name="Jiang S."/>
            <person name="Wang J."/>
            <person name="Du Y."/>
            <person name="Li S."/>
        </authorList>
    </citation>
    <scope>NUCLEOTIDE SEQUENCE [LARGE SCALE GENOMIC DNA]</scope>
    <source>
        <strain evidence="19">cv. 9930</strain>
    </source>
</reference>
<evidence type="ECO:0000256" key="2">
    <source>
        <dbReference type="ARBA" id="ARBA00007447"/>
    </source>
</evidence>
<dbReference type="InterPro" id="IPR001461">
    <property type="entry name" value="Aspartic_peptidase_A1"/>
</dbReference>
<gene>
    <name evidence="18" type="ORF">Csa_6G507240</name>
</gene>
<dbReference type="PROSITE" id="PS00141">
    <property type="entry name" value="ASP_PROTEASE"/>
    <property type="match status" value="2"/>
</dbReference>
<feature type="active site" evidence="12">
    <location>
        <position position="325"/>
    </location>
</feature>
<dbReference type="Proteomes" id="UP000029981">
    <property type="component" value="Chromosome 6"/>
</dbReference>
<accession>A0A0A0KGS0</accession>
<keyword evidence="15" id="KW-1133">Transmembrane helix</keyword>
<keyword evidence="9 15" id="KW-0472">Membrane</keyword>
<feature type="signal peptide" evidence="16">
    <location>
        <begin position="1"/>
        <end position="29"/>
    </location>
</feature>
<dbReference type="InterPro" id="IPR021109">
    <property type="entry name" value="Peptidase_aspartic_dom_sf"/>
</dbReference>
<dbReference type="PRINTS" id="PR00792">
    <property type="entry name" value="PEPSIN"/>
</dbReference>
<evidence type="ECO:0000256" key="9">
    <source>
        <dbReference type="ARBA" id="ARBA00023136"/>
    </source>
</evidence>
<dbReference type="eggNOG" id="KOG1339">
    <property type="taxonomic scope" value="Eukaryota"/>
</dbReference>
<sequence>MAWTFSSGDQMLLVLSVFFLAGGLRSGHAASFKFTIHHRFSDSIKEIFGSEGLPEKHTPGYYAAMVHRDRLLHGRNLATTNGDTPLMFSYGNETYELSGLGNLYYANVSIGTPGLYFLVALDTGSDLFWLPCECTKCPTYLTKRDNGKFWLNHYSSNASSTSIRVPCSSSLCELANQCSSNKSSCPYQTHYLSENSSSAGYLVQDILHMATDDSQLKPVDVKVTLGCGKVQTGKFSNVTAPNGLIGLGMGKVSVPSFLASQGLTTDSFSMCFGYYGYGRIDFGDIGPVGQRETPFNPASLSYNVTILQIIVTNRPTNVHLTAIIDSGASFTYLTDPFYSIITENMDAAMELERIKSDSDFPFEYCYRLSLATIFQQPNLNFTMEGGRKFDVITSYVSVDTDDGPALCLAIVKSTDINVIGHNFFGGYRVVFNREKMTLGWKEVDCDSYDANTSSDDSPPPSGDSSPTTSTPRKSNSTQPSPEIGAGDAMLLNPIVSLCVVILVILYVI</sequence>
<dbReference type="GO" id="GO:0004190">
    <property type="term" value="F:aspartic-type endopeptidase activity"/>
    <property type="evidence" value="ECO:0007669"/>
    <property type="project" value="UniProtKB-KW"/>
</dbReference>
<dbReference type="PANTHER" id="PTHR13683">
    <property type="entry name" value="ASPARTYL PROTEASES"/>
    <property type="match status" value="1"/>
</dbReference>
<keyword evidence="3" id="KW-1003">Cell membrane</keyword>
<dbReference type="InterPro" id="IPR032799">
    <property type="entry name" value="TAXi_C"/>
</dbReference>
<dbReference type="PROSITE" id="PS51767">
    <property type="entry name" value="PEPTIDASE_A1"/>
    <property type="match status" value="1"/>
</dbReference>
<keyword evidence="15" id="KW-0812">Transmembrane</keyword>
<feature type="region of interest" description="Disordered" evidence="14">
    <location>
        <begin position="449"/>
        <end position="481"/>
    </location>
</feature>
<evidence type="ECO:0000256" key="1">
    <source>
        <dbReference type="ARBA" id="ARBA00004609"/>
    </source>
</evidence>
<feature type="transmembrane region" description="Helical" evidence="15">
    <location>
        <begin position="488"/>
        <end position="507"/>
    </location>
</feature>
<dbReference type="Gene3D" id="2.40.70.10">
    <property type="entry name" value="Acid Proteases"/>
    <property type="match status" value="2"/>
</dbReference>
<keyword evidence="6 16" id="KW-0732">Signal</keyword>
<dbReference type="GO" id="GO:0098552">
    <property type="term" value="C:side of membrane"/>
    <property type="evidence" value="ECO:0007669"/>
    <property type="project" value="UniProtKB-KW"/>
</dbReference>
<name>A0A0A0KGS0_CUCSA</name>
<dbReference type="Gramene" id="KGN48950">
    <property type="protein sequence ID" value="KGN48950"/>
    <property type="gene ID" value="Csa_6G507240"/>
</dbReference>
<dbReference type="EMBL" id="CM002927">
    <property type="protein sequence ID" value="KGN48950.1"/>
    <property type="molecule type" value="Genomic_DNA"/>
</dbReference>
<evidence type="ECO:0000256" key="12">
    <source>
        <dbReference type="PIRSR" id="PIRSR601461-1"/>
    </source>
</evidence>
<feature type="domain" description="Peptidase A1" evidence="17">
    <location>
        <begin position="104"/>
        <end position="441"/>
    </location>
</feature>
<dbReference type="InterPro" id="IPR033121">
    <property type="entry name" value="PEPTIDASE_A1"/>
</dbReference>
<protein>
    <recommendedName>
        <fullName evidence="17">Peptidase A1 domain-containing protein</fullName>
    </recommendedName>
</protein>
<keyword evidence="4" id="KW-0336">GPI-anchor</keyword>
<feature type="chain" id="PRO_5001965242" description="Peptidase A1 domain-containing protein" evidence="16">
    <location>
        <begin position="30"/>
        <end position="508"/>
    </location>
</feature>
<dbReference type="GO" id="GO:0005886">
    <property type="term" value="C:plasma membrane"/>
    <property type="evidence" value="ECO:0007669"/>
    <property type="project" value="UniProtKB-SubCell"/>
</dbReference>
<keyword evidence="19" id="KW-1185">Reference proteome</keyword>
<comment type="subcellular location">
    <subcellularLocation>
        <location evidence="1">Cell membrane</location>
        <topology evidence="1">Lipid-anchor</topology>
        <topology evidence="1">GPI-anchor</topology>
    </subcellularLocation>
</comment>
<evidence type="ECO:0000256" key="8">
    <source>
        <dbReference type="ARBA" id="ARBA00022801"/>
    </source>
</evidence>
<keyword evidence="8 13" id="KW-0378">Hydrolase</keyword>
<feature type="compositionally biased region" description="Low complexity" evidence="14">
    <location>
        <begin position="452"/>
        <end position="471"/>
    </location>
</feature>